<evidence type="ECO:0000256" key="1">
    <source>
        <dbReference type="ARBA" id="ARBA00022801"/>
    </source>
</evidence>
<dbReference type="Pfam" id="PF01979">
    <property type="entry name" value="Amidohydro_1"/>
    <property type="match status" value="1"/>
</dbReference>
<dbReference type="SUPFAM" id="SSF51556">
    <property type="entry name" value="Metallo-dependent hydrolases"/>
    <property type="match status" value="1"/>
</dbReference>
<dbReference type="Proteomes" id="UP001155182">
    <property type="component" value="Unassembled WGS sequence"/>
</dbReference>
<evidence type="ECO:0000313" key="3">
    <source>
        <dbReference type="EMBL" id="MCO4293135.1"/>
    </source>
</evidence>
<feature type="domain" description="Amidohydrolase-related" evidence="2">
    <location>
        <begin position="49"/>
        <end position="366"/>
    </location>
</feature>
<evidence type="ECO:0000259" key="2">
    <source>
        <dbReference type="Pfam" id="PF01979"/>
    </source>
</evidence>
<dbReference type="PANTHER" id="PTHR43794">
    <property type="entry name" value="AMINOHYDROLASE SSNA-RELATED"/>
    <property type="match status" value="1"/>
</dbReference>
<keyword evidence="1" id="KW-0378">Hydrolase</keyword>
<dbReference type="SUPFAM" id="SSF51338">
    <property type="entry name" value="Composite domain of metallo-dependent hydrolases"/>
    <property type="match status" value="1"/>
</dbReference>
<evidence type="ECO:0000313" key="4">
    <source>
        <dbReference type="Proteomes" id="UP001155182"/>
    </source>
</evidence>
<dbReference type="Gene3D" id="2.30.40.10">
    <property type="entry name" value="Urease, subunit C, domain 1"/>
    <property type="match status" value="1"/>
</dbReference>
<dbReference type="PANTHER" id="PTHR43794:SF11">
    <property type="entry name" value="AMIDOHYDROLASE-RELATED DOMAIN-CONTAINING PROTEIN"/>
    <property type="match status" value="1"/>
</dbReference>
<dbReference type="Gene3D" id="3.20.20.140">
    <property type="entry name" value="Metal-dependent hydrolases"/>
    <property type="match status" value="1"/>
</dbReference>
<reference evidence="3" key="1">
    <citation type="submission" date="2022-06" db="EMBL/GenBank/DDBJ databases">
        <title>Solitalea sp. MAHUQ-68 isolated from rhizospheric soil.</title>
        <authorList>
            <person name="Huq M.A."/>
        </authorList>
    </citation>
    <scope>NUCLEOTIDE SEQUENCE</scope>
    <source>
        <strain evidence="3">MAHUQ-68</strain>
    </source>
</reference>
<dbReference type="InterPro" id="IPR011059">
    <property type="entry name" value="Metal-dep_hydrolase_composite"/>
</dbReference>
<dbReference type="RefSeq" id="WP_252587638.1">
    <property type="nucleotide sequence ID" value="NZ_JAMWYS010000032.1"/>
</dbReference>
<protein>
    <submittedName>
        <fullName evidence="3">Amidohydrolase family protein</fullName>
    </submittedName>
</protein>
<comment type="caution">
    <text evidence="3">The sequence shown here is derived from an EMBL/GenBank/DDBJ whole genome shotgun (WGS) entry which is preliminary data.</text>
</comment>
<name>A0A9X2F2V8_9SPHI</name>
<keyword evidence="4" id="KW-1185">Reference proteome</keyword>
<gene>
    <name evidence="3" type="ORF">NF867_09690</name>
</gene>
<dbReference type="GO" id="GO:0016810">
    <property type="term" value="F:hydrolase activity, acting on carbon-nitrogen (but not peptide) bonds"/>
    <property type="evidence" value="ECO:0007669"/>
    <property type="project" value="InterPro"/>
</dbReference>
<dbReference type="AlphaFoldDB" id="A0A9X2F2V8"/>
<dbReference type="InterPro" id="IPR050287">
    <property type="entry name" value="MTA/SAH_deaminase"/>
</dbReference>
<proteinExistence type="predicted"/>
<dbReference type="InterPro" id="IPR006680">
    <property type="entry name" value="Amidohydro-rel"/>
</dbReference>
<sequence length="384" mass="42956">MRKISADWIFTLSLPPIKNGVVVIDDMGKVLDVLSSKDGLENVEVVSGVICPGFINAHCHLELSHLKGKLPQKTGLVDFIRNVQQFRNASEEEVLNAIEIAENEMVANGIVGVGDISNTANTFNQKAKHRLNYHTFIEVFGFNPDNAGIIYHKAEQLLQVAPQTASITPHAPYSVSAKLFSLIDQSSLLSIHNQETIHENAFYKDKSGDFLKLYEGFNLDLSFFQPHGNNSIKTYLEWMGESKKLLVHNTYTDSNDVDFAESISYNFWCLCPNANLYIENKLPDVSMLINKGVKMVLGTDSLASNFQLSILEEMKTISLHFSSVDLEQLLKWACRNGAEFFGWSELGRIERDKSPGLNLIEGFSIDESTGKIFLKPQSTVKKIC</sequence>
<dbReference type="InterPro" id="IPR032466">
    <property type="entry name" value="Metal_Hydrolase"/>
</dbReference>
<accession>A0A9X2F2V8</accession>
<organism evidence="3 4">
    <name type="scientific">Solitalea agri</name>
    <dbReference type="NCBI Taxonomy" id="2953739"/>
    <lineage>
        <taxon>Bacteria</taxon>
        <taxon>Pseudomonadati</taxon>
        <taxon>Bacteroidota</taxon>
        <taxon>Sphingobacteriia</taxon>
        <taxon>Sphingobacteriales</taxon>
        <taxon>Sphingobacteriaceae</taxon>
        <taxon>Solitalea</taxon>
    </lineage>
</organism>
<dbReference type="EMBL" id="JAMWYS010000032">
    <property type="protein sequence ID" value="MCO4293135.1"/>
    <property type="molecule type" value="Genomic_DNA"/>
</dbReference>